<protein>
    <submittedName>
        <fullName evidence="2">Uncharacterized protein</fullName>
    </submittedName>
</protein>
<proteinExistence type="predicted"/>
<keyword evidence="3" id="KW-1185">Reference proteome</keyword>
<dbReference type="EMBL" id="BPLQ01009040">
    <property type="protein sequence ID" value="GIY41251.1"/>
    <property type="molecule type" value="Genomic_DNA"/>
</dbReference>
<dbReference type="Proteomes" id="UP001054837">
    <property type="component" value="Unassembled WGS sequence"/>
</dbReference>
<accession>A0AAV4T7H2</accession>
<feature type="region of interest" description="Disordered" evidence="1">
    <location>
        <begin position="83"/>
        <end position="103"/>
    </location>
</feature>
<evidence type="ECO:0000256" key="1">
    <source>
        <dbReference type="SAM" id="MobiDB-lite"/>
    </source>
</evidence>
<sequence length="120" mass="13950">MARISSIGNLPGETILETLTRYQVIPPLYYEVLLQIFQWGKKAASLGSFPLLGGERKNRRNKQNEKRPITVIRALEGFVRGMRRRTRRGEGDENAIHPRTRQRNSPTFVWMNEHLSLKSF</sequence>
<comment type="caution">
    <text evidence="2">The sequence shown here is derived from an EMBL/GenBank/DDBJ whole genome shotgun (WGS) entry which is preliminary data.</text>
</comment>
<evidence type="ECO:0000313" key="3">
    <source>
        <dbReference type="Proteomes" id="UP001054837"/>
    </source>
</evidence>
<gene>
    <name evidence="2" type="ORF">CDAR_303721</name>
</gene>
<organism evidence="2 3">
    <name type="scientific">Caerostris darwini</name>
    <dbReference type="NCBI Taxonomy" id="1538125"/>
    <lineage>
        <taxon>Eukaryota</taxon>
        <taxon>Metazoa</taxon>
        <taxon>Ecdysozoa</taxon>
        <taxon>Arthropoda</taxon>
        <taxon>Chelicerata</taxon>
        <taxon>Arachnida</taxon>
        <taxon>Araneae</taxon>
        <taxon>Araneomorphae</taxon>
        <taxon>Entelegynae</taxon>
        <taxon>Araneoidea</taxon>
        <taxon>Araneidae</taxon>
        <taxon>Caerostris</taxon>
    </lineage>
</organism>
<name>A0AAV4T7H2_9ARAC</name>
<dbReference type="AlphaFoldDB" id="A0AAV4T7H2"/>
<evidence type="ECO:0000313" key="2">
    <source>
        <dbReference type="EMBL" id="GIY41251.1"/>
    </source>
</evidence>
<reference evidence="2 3" key="1">
    <citation type="submission" date="2021-06" db="EMBL/GenBank/DDBJ databases">
        <title>Caerostris darwini draft genome.</title>
        <authorList>
            <person name="Kono N."/>
            <person name="Arakawa K."/>
        </authorList>
    </citation>
    <scope>NUCLEOTIDE SEQUENCE [LARGE SCALE GENOMIC DNA]</scope>
</reference>